<dbReference type="EMBL" id="CP109886">
    <property type="protein sequence ID" value="WCF29250.1"/>
    <property type="molecule type" value="Genomic_DNA"/>
</dbReference>
<dbReference type="RefSeq" id="WP_233341789.1">
    <property type="nucleotide sequence ID" value="NZ_CP109886.1"/>
</dbReference>
<dbReference type="Proteomes" id="UP001211513">
    <property type="component" value="Chromosome"/>
</dbReference>
<sequence>MFKRIVTASKSKLPIVFGVMLSYAVVSPVFAADIDISAVVEALKAAATPIASIGGAVLLIAALLATYKWVRRAF</sequence>
<dbReference type="Pfam" id="PF05356">
    <property type="entry name" value="Phage_Coat_B"/>
    <property type="match status" value="1"/>
</dbReference>
<feature type="transmembrane region" description="Helical" evidence="1">
    <location>
        <begin position="47"/>
        <end position="70"/>
    </location>
</feature>
<reference evidence="2" key="1">
    <citation type="journal article" date="2022" name="Phytopathology">
        <title>Complete circularized genome resources of seven strains of Xylella fastidiosa subsp. fastidiosa using hybrid assembly reveals unknown plasmids.</title>
        <authorList>
            <person name="Velasco-Amo M.D.P."/>
            <person name="Arias-Giraldo L.F.F."/>
            <person name="Ecija M.R."/>
            <person name="De La Fuente L."/>
            <person name="Marco-Noales E."/>
            <person name="Moralejo E."/>
            <person name="Navas-Cort J.A."/>
            <person name="Landa B.B."/>
        </authorList>
    </citation>
    <scope>NUCLEOTIDE SEQUENCE</scope>
    <source>
        <strain evidence="2">CFBP8073</strain>
    </source>
</reference>
<keyword evidence="1" id="KW-1133">Transmembrane helix</keyword>
<keyword evidence="1" id="KW-0812">Transmembrane</keyword>
<evidence type="ECO:0000313" key="3">
    <source>
        <dbReference type="Proteomes" id="UP001211513"/>
    </source>
</evidence>
<keyword evidence="2" id="KW-0946">Virion</keyword>
<dbReference type="InterPro" id="IPR008020">
    <property type="entry name" value="G8P"/>
</dbReference>
<dbReference type="SUPFAM" id="SSF57987">
    <property type="entry name" value="Inovirus (filamentous phage) major coat protein"/>
    <property type="match status" value="1"/>
</dbReference>
<reference evidence="2" key="2">
    <citation type="submission" date="2022-10" db="EMBL/GenBank/DDBJ databases">
        <authorList>
            <person name="Landa B."/>
            <person name="Arias-Giraldo L.F."/>
            <person name="Roman-Ecija M."/>
            <person name="Velasco-Amo M.P."/>
            <person name="De La Fuente L."/>
            <person name="Marco-Noales E."/>
            <person name="Moralejo E."/>
        </authorList>
    </citation>
    <scope>NUCLEOTIDE SEQUENCE</scope>
    <source>
        <strain evidence="2">CFBP8073</strain>
    </source>
</reference>
<proteinExistence type="predicted"/>
<keyword evidence="2" id="KW-0167">Capsid protein</keyword>
<name>A0AAJ5R2N8_XYLFS</name>
<dbReference type="AlphaFoldDB" id="A0AAJ5R2N8"/>
<protein>
    <submittedName>
        <fullName evidence="2">Phage coat protein</fullName>
    </submittedName>
</protein>
<keyword evidence="1" id="KW-0472">Membrane</keyword>
<organism evidence="2 3">
    <name type="scientific">Xylella fastidiosa subsp. fastidiosa</name>
    <dbReference type="NCBI Taxonomy" id="644356"/>
    <lineage>
        <taxon>Bacteria</taxon>
        <taxon>Pseudomonadati</taxon>
        <taxon>Pseudomonadota</taxon>
        <taxon>Gammaproteobacteria</taxon>
        <taxon>Lysobacterales</taxon>
        <taxon>Lysobacteraceae</taxon>
        <taxon>Xylella</taxon>
    </lineage>
</organism>
<accession>A0AAJ5R2N8</accession>
<gene>
    <name evidence="2" type="ORF">OK117_05150</name>
</gene>
<evidence type="ECO:0000313" key="2">
    <source>
        <dbReference type="EMBL" id="WCF29250.1"/>
    </source>
</evidence>
<evidence type="ECO:0000256" key="1">
    <source>
        <dbReference type="SAM" id="Phobius"/>
    </source>
</evidence>